<proteinExistence type="predicted"/>
<evidence type="ECO:0000256" key="1">
    <source>
        <dbReference type="SAM" id="MobiDB-lite"/>
    </source>
</evidence>
<dbReference type="EMBL" id="JADJMH010000009">
    <property type="protein sequence ID" value="MBK7675203.1"/>
    <property type="molecule type" value="Genomic_DNA"/>
</dbReference>
<protein>
    <submittedName>
        <fullName evidence="3">DNA binding domain-containing protein</fullName>
    </submittedName>
</protein>
<feature type="domain" description="Schlafen AlbA-2" evidence="2">
    <location>
        <begin position="6"/>
        <end position="133"/>
    </location>
</feature>
<evidence type="ECO:0000259" key="2">
    <source>
        <dbReference type="Pfam" id="PF04326"/>
    </source>
</evidence>
<dbReference type="Gene3D" id="3.30.950.30">
    <property type="entry name" value="Schlafen, AAA domain"/>
    <property type="match status" value="1"/>
</dbReference>
<comment type="caution">
    <text evidence="3">The sequence shown here is derived from an EMBL/GenBank/DDBJ whole genome shotgun (WGS) entry which is preliminary data.</text>
</comment>
<sequence length="483" mass="53663">MLSTPESRTLDFKRISARHGRMIETVCAFANSEGGLLVIGVGDAKDLKPGAKAQSRLFGIEENPEAFDDFRRQVMQRFLPPIERLHWLRLPCTLHNGSPGHIVMLRVEKSDHVHSVLGDGTWTRMDASNRELNAAEIAELSYRRGVRSAASETVPIALDLLETDTWRTFLGARGLRSDDFQGQLMRIGLAAREGGEVLPTRAAVLLFADEPGSLLAAFDTRADIRVMVYDGKAALPGATPNLRKTPKTARGPLIQQIDIAVRMVLDELAHGLTLSGSGFKTRHVYPERVVKEAIVNAVIHRDYRLNRDIFIRILDDRIEVESPGVFPGHITEANIARAGSKARNPLLAQNLREFPVAPNIDAGEGVKMMFAEMAAAKLYPPQYRQNTGTAVESVTVTLLNLERPSAWDEVSDWLDRYRSIANADLCRIARVDTLKASKMLAAWREQGLLVPLPDRAKRNMAYRKPVEEPDLLSEGMDNKPAED</sequence>
<dbReference type="Pfam" id="PF13749">
    <property type="entry name" value="HATPase_c_4"/>
    <property type="match status" value="1"/>
</dbReference>
<name>A0A935UH80_9PROT</name>
<dbReference type="InterPro" id="IPR038461">
    <property type="entry name" value="Schlafen_AlbA_2_dom_sf"/>
</dbReference>
<reference evidence="3 4" key="1">
    <citation type="submission" date="2020-10" db="EMBL/GenBank/DDBJ databases">
        <title>Connecting structure to function with the recovery of over 1000 high-quality activated sludge metagenome-assembled genomes encoding full-length rRNA genes using long-read sequencing.</title>
        <authorList>
            <person name="Singleton C.M."/>
            <person name="Petriglieri F."/>
            <person name="Kristensen J.M."/>
            <person name="Kirkegaard R.H."/>
            <person name="Michaelsen T.Y."/>
            <person name="Andersen M.H."/>
            <person name="Karst S.M."/>
            <person name="Dueholm M.S."/>
            <person name="Nielsen P.H."/>
            <person name="Albertsen M."/>
        </authorList>
    </citation>
    <scope>NUCLEOTIDE SEQUENCE [LARGE SCALE GENOMIC DNA]</scope>
    <source>
        <strain evidence="3">EsbW_18-Q3-R4-48_BATAC.285</strain>
    </source>
</reference>
<dbReference type="InterPro" id="IPR038475">
    <property type="entry name" value="RecG_C_sf"/>
</dbReference>
<dbReference type="PANTHER" id="PTHR30595">
    <property type="entry name" value="GLPR-RELATED TRANSCRIPTIONAL REPRESSOR"/>
    <property type="match status" value="1"/>
</dbReference>
<dbReference type="InterPro" id="IPR007421">
    <property type="entry name" value="Schlafen_AlbA_2_dom"/>
</dbReference>
<evidence type="ECO:0000313" key="4">
    <source>
        <dbReference type="Proteomes" id="UP000697998"/>
    </source>
</evidence>
<accession>A0A935UH80</accession>
<dbReference type="AlphaFoldDB" id="A0A935UH80"/>
<dbReference type="Proteomes" id="UP000697998">
    <property type="component" value="Unassembled WGS sequence"/>
</dbReference>
<evidence type="ECO:0000313" key="3">
    <source>
        <dbReference type="EMBL" id="MBK7675203.1"/>
    </source>
</evidence>
<dbReference type="PANTHER" id="PTHR30595:SF6">
    <property type="entry name" value="SCHLAFEN ALBA-2 DOMAIN-CONTAINING PROTEIN"/>
    <property type="match status" value="1"/>
</dbReference>
<dbReference type="Gene3D" id="3.30.565.60">
    <property type="match status" value="1"/>
</dbReference>
<gene>
    <name evidence="3" type="ORF">IPJ27_10870</name>
</gene>
<organism evidence="3 4">
    <name type="scientific">Candidatus Accumulibacter proximus</name>
    <dbReference type="NCBI Taxonomy" id="2954385"/>
    <lineage>
        <taxon>Bacteria</taxon>
        <taxon>Pseudomonadati</taxon>
        <taxon>Pseudomonadota</taxon>
        <taxon>Betaproteobacteria</taxon>
        <taxon>Candidatus Accumulibacter</taxon>
    </lineage>
</organism>
<feature type="region of interest" description="Disordered" evidence="1">
    <location>
        <begin position="461"/>
        <end position="483"/>
    </location>
</feature>
<dbReference type="Pfam" id="PF04326">
    <property type="entry name" value="SLFN_AlbA_2"/>
    <property type="match status" value="1"/>
</dbReference>